<keyword evidence="5" id="KW-0548">Nucleotidyltransferase</keyword>
<dbReference type="OrthoDB" id="10248617at2759"/>
<dbReference type="Gene3D" id="2.40.270.10">
    <property type="entry name" value="DNA-directed RNA polymerase, subunit 2, domain 6"/>
    <property type="match status" value="1"/>
</dbReference>
<dbReference type="PROSITE" id="PS01166">
    <property type="entry name" value="RNA_POL_BETA"/>
    <property type="match status" value="1"/>
</dbReference>
<dbReference type="InterPro" id="IPR015712">
    <property type="entry name" value="DNA-dir_RNA_pol_su2"/>
</dbReference>
<dbReference type="Proteomes" id="UP000786811">
    <property type="component" value="Unassembled WGS sequence"/>
</dbReference>
<dbReference type="GO" id="GO:0003677">
    <property type="term" value="F:DNA binding"/>
    <property type="evidence" value="ECO:0007669"/>
    <property type="project" value="InterPro"/>
</dbReference>
<evidence type="ECO:0000256" key="5">
    <source>
        <dbReference type="ARBA" id="ARBA00022695"/>
    </source>
</evidence>
<dbReference type="EC" id="2.7.7.6" evidence="2"/>
<sequence length="243" mass="27969">MERDALIAHGTSYLLRDRLFHCSDKSTATVCRKCGSLLEPVTEHIRNFGERRSRCKFCNDDKELYDIDVPYIFKYFWDSKWDHLEQKFKVGYWRSKEDAIVDNVRMCQVLSIKDVMRACITFRVTRNPAVGDKFTTRAGNKGVCSFMFPPEDLPFSESGMIPDIMFNPHGIPNRMTIALLIEILAGKSAASHGLVHDATPFRFNEKDTAIDYFGRLLELAGFDYYGEEVMYSGTEGTMFEVYI</sequence>
<evidence type="ECO:0000259" key="7">
    <source>
        <dbReference type="Pfam" id="PF00562"/>
    </source>
</evidence>
<dbReference type="InterPro" id="IPR007641">
    <property type="entry name" value="RNA_pol_Rpb2_7"/>
</dbReference>
<comment type="similarity">
    <text evidence="1">Belongs to the RNA polymerase beta chain family.</text>
</comment>
<gene>
    <name evidence="9" type="ORF">HICCMSTLAB_LOCUS7719</name>
</gene>
<organism evidence="9 10">
    <name type="scientific">Cotesia congregata</name>
    <name type="common">Parasitoid wasp</name>
    <name type="synonym">Apanteles congregatus</name>
    <dbReference type="NCBI Taxonomy" id="51543"/>
    <lineage>
        <taxon>Eukaryota</taxon>
        <taxon>Metazoa</taxon>
        <taxon>Ecdysozoa</taxon>
        <taxon>Arthropoda</taxon>
        <taxon>Hexapoda</taxon>
        <taxon>Insecta</taxon>
        <taxon>Pterygota</taxon>
        <taxon>Neoptera</taxon>
        <taxon>Endopterygota</taxon>
        <taxon>Hymenoptera</taxon>
        <taxon>Apocrita</taxon>
        <taxon>Ichneumonoidea</taxon>
        <taxon>Braconidae</taxon>
        <taxon>Microgastrinae</taxon>
        <taxon>Cotesia</taxon>
    </lineage>
</organism>
<keyword evidence="4" id="KW-0808">Transferase</keyword>
<dbReference type="GO" id="GO:0032549">
    <property type="term" value="F:ribonucleoside binding"/>
    <property type="evidence" value="ECO:0007669"/>
    <property type="project" value="InterPro"/>
</dbReference>
<comment type="caution">
    <text evidence="9">The sequence shown here is derived from an EMBL/GenBank/DDBJ whole genome shotgun (WGS) entry which is preliminary data.</text>
</comment>
<dbReference type="Pfam" id="PF00562">
    <property type="entry name" value="RNA_pol_Rpb2_6"/>
    <property type="match status" value="1"/>
</dbReference>
<evidence type="ECO:0000256" key="1">
    <source>
        <dbReference type="ARBA" id="ARBA00006835"/>
    </source>
</evidence>
<keyword evidence="6" id="KW-0804">Transcription</keyword>
<evidence type="ECO:0000256" key="2">
    <source>
        <dbReference type="ARBA" id="ARBA00012418"/>
    </source>
</evidence>
<dbReference type="GO" id="GO:0006351">
    <property type="term" value="P:DNA-templated transcription"/>
    <property type="evidence" value="ECO:0007669"/>
    <property type="project" value="InterPro"/>
</dbReference>
<dbReference type="GO" id="GO:0000428">
    <property type="term" value="C:DNA-directed RNA polymerase complex"/>
    <property type="evidence" value="ECO:0007669"/>
    <property type="project" value="UniProtKB-KW"/>
</dbReference>
<dbReference type="InterPro" id="IPR007120">
    <property type="entry name" value="DNA-dir_RNAP_su2_dom"/>
</dbReference>
<dbReference type="AlphaFoldDB" id="A0A8J2HGG3"/>
<proteinExistence type="inferred from homology"/>
<feature type="domain" description="DNA-directed RNA polymerase subunit 2 hybrid-binding" evidence="7">
    <location>
        <begin position="90"/>
        <end position="243"/>
    </location>
</feature>
<dbReference type="GO" id="GO:0003899">
    <property type="term" value="F:DNA-directed RNA polymerase activity"/>
    <property type="evidence" value="ECO:0007669"/>
    <property type="project" value="UniProtKB-EC"/>
</dbReference>
<dbReference type="Gene3D" id="3.90.1800.10">
    <property type="entry name" value="RNA polymerase alpha subunit dimerisation domain"/>
    <property type="match status" value="1"/>
</dbReference>
<dbReference type="InterPro" id="IPR007121">
    <property type="entry name" value="RNA_pol_bsu_CS"/>
</dbReference>
<feature type="domain" description="RNA polymerase Rpb2" evidence="8">
    <location>
        <begin position="1"/>
        <end position="76"/>
    </location>
</feature>
<reference evidence="9" key="1">
    <citation type="submission" date="2021-04" db="EMBL/GenBank/DDBJ databases">
        <authorList>
            <person name="Chebbi M.A.C M."/>
        </authorList>
    </citation>
    <scope>NUCLEOTIDE SEQUENCE</scope>
</reference>
<evidence type="ECO:0000256" key="4">
    <source>
        <dbReference type="ARBA" id="ARBA00022679"/>
    </source>
</evidence>
<evidence type="ECO:0000259" key="8">
    <source>
        <dbReference type="Pfam" id="PF04560"/>
    </source>
</evidence>
<keyword evidence="10" id="KW-1185">Reference proteome</keyword>
<name>A0A8J2HGG3_COTCN</name>
<dbReference type="InterPro" id="IPR037033">
    <property type="entry name" value="DNA-dir_RNAP_su2_hyb_sf"/>
</dbReference>
<evidence type="ECO:0000256" key="6">
    <source>
        <dbReference type="ARBA" id="ARBA00023163"/>
    </source>
</evidence>
<evidence type="ECO:0000313" key="10">
    <source>
        <dbReference type="Proteomes" id="UP000786811"/>
    </source>
</evidence>
<dbReference type="SUPFAM" id="SSF64484">
    <property type="entry name" value="beta and beta-prime subunits of DNA dependent RNA-polymerase"/>
    <property type="match status" value="2"/>
</dbReference>
<dbReference type="EMBL" id="CAJNRD030001121">
    <property type="protein sequence ID" value="CAG5095459.1"/>
    <property type="molecule type" value="Genomic_DNA"/>
</dbReference>
<evidence type="ECO:0000313" key="9">
    <source>
        <dbReference type="EMBL" id="CAG5095459.1"/>
    </source>
</evidence>
<dbReference type="Pfam" id="PF04560">
    <property type="entry name" value="RNA_pol_Rpb2_7"/>
    <property type="match status" value="1"/>
</dbReference>
<accession>A0A8J2HGG3</accession>
<keyword evidence="3 9" id="KW-0240">DNA-directed RNA polymerase</keyword>
<dbReference type="PANTHER" id="PTHR20856">
    <property type="entry name" value="DNA-DIRECTED RNA POLYMERASE I SUBUNIT 2"/>
    <property type="match status" value="1"/>
</dbReference>
<evidence type="ECO:0000256" key="3">
    <source>
        <dbReference type="ARBA" id="ARBA00022478"/>
    </source>
</evidence>
<protein>
    <recommendedName>
        <fullName evidence="2">DNA-directed RNA polymerase</fullName>
        <ecNumber evidence="2">2.7.7.6</ecNumber>
    </recommendedName>
</protein>